<proteinExistence type="predicted"/>
<protein>
    <recommendedName>
        <fullName evidence="3">General stress protein 26</fullName>
    </recommendedName>
</protein>
<dbReference type="AlphaFoldDB" id="A0A4R8DQU9"/>
<keyword evidence="2" id="KW-1185">Reference proteome</keyword>
<sequence>MKHESNFPHLRDKILELGSALFFDQSESVLHLPPAVVQTLDIDEAGQLWFIVPMPLQQVSEFDTSFPVQLNYFRKNAAYSLNIIGRGYIIYDPEERYNWELLHTDLPPVDASSILVKVKIGRVELLEWDAEEASPVAKMVNRVLSWFNLLDSGKTMYQLG</sequence>
<evidence type="ECO:0000313" key="2">
    <source>
        <dbReference type="Proteomes" id="UP000294498"/>
    </source>
</evidence>
<evidence type="ECO:0000313" key="1">
    <source>
        <dbReference type="EMBL" id="TDW99500.1"/>
    </source>
</evidence>
<gene>
    <name evidence="1" type="ORF">EDB95_0510</name>
</gene>
<name>A0A4R8DQU9_9BACT</name>
<dbReference type="OrthoDB" id="666433at2"/>
<evidence type="ECO:0008006" key="3">
    <source>
        <dbReference type="Google" id="ProtNLM"/>
    </source>
</evidence>
<comment type="caution">
    <text evidence="1">The sequence shown here is derived from an EMBL/GenBank/DDBJ whole genome shotgun (WGS) entry which is preliminary data.</text>
</comment>
<dbReference type="RefSeq" id="WP_133990248.1">
    <property type="nucleotide sequence ID" value="NZ_SODV01000001.1"/>
</dbReference>
<reference evidence="1 2" key="1">
    <citation type="submission" date="2019-03" db="EMBL/GenBank/DDBJ databases">
        <title>Genomic Encyclopedia of Type Strains, Phase IV (KMG-IV): sequencing the most valuable type-strain genomes for metagenomic binning, comparative biology and taxonomic classification.</title>
        <authorList>
            <person name="Goeker M."/>
        </authorList>
    </citation>
    <scope>NUCLEOTIDE SEQUENCE [LARGE SCALE GENOMIC DNA]</scope>
    <source>
        <strain evidence="1 2">DSM 100059</strain>
    </source>
</reference>
<dbReference type="EMBL" id="SODV01000001">
    <property type="protein sequence ID" value="TDW99500.1"/>
    <property type="molecule type" value="Genomic_DNA"/>
</dbReference>
<accession>A0A4R8DQU9</accession>
<dbReference type="Proteomes" id="UP000294498">
    <property type="component" value="Unassembled WGS sequence"/>
</dbReference>
<organism evidence="1 2">
    <name type="scientific">Dinghuibacter silviterrae</name>
    <dbReference type="NCBI Taxonomy" id="1539049"/>
    <lineage>
        <taxon>Bacteria</taxon>
        <taxon>Pseudomonadati</taxon>
        <taxon>Bacteroidota</taxon>
        <taxon>Chitinophagia</taxon>
        <taxon>Chitinophagales</taxon>
        <taxon>Chitinophagaceae</taxon>
        <taxon>Dinghuibacter</taxon>
    </lineage>
</organism>